<organism evidence="3 4">
    <name type="scientific">Furculomyces boomerangus</name>
    <dbReference type="NCBI Taxonomy" id="61424"/>
    <lineage>
        <taxon>Eukaryota</taxon>
        <taxon>Fungi</taxon>
        <taxon>Fungi incertae sedis</taxon>
        <taxon>Zoopagomycota</taxon>
        <taxon>Kickxellomycotina</taxon>
        <taxon>Harpellomycetes</taxon>
        <taxon>Harpellales</taxon>
        <taxon>Harpellaceae</taxon>
        <taxon>Furculomyces</taxon>
    </lineage>
</organism>
<name>A0A2T9YZY4_9FUNG</name>
<feature type="compositionally biased region" description="Basic and acidic residues" evidence="1">
    <location>
        <begin position="1129"/>
        <end position="1143"/>
    </location>
</feature>
<keyword evidence="4" id="KW-1185">Reference proteome</keyword>
<comment type="caution">
    <text evidence="3">The sequence shown here is derived from an EMBL/GenBank/DDBJ whole genome shotgun (WGS) entry which is preliminary data.</text>
</comment>
<dbReference type="OrthoDB" id="5563754at2759"/>
<evidence type="ECO:0000313" key="3">
    <source>
        <dbReference type="EMBL" id="PVU97893.1"/>
    </source>
</evidence>
<dbReference type="InterPro" id="IPR011993">
    <property type="entry name" value="PH-like_dom_sf"/>
</dbReference>
<dbReference type="AlphaFoldDB" id="A0A2T9YZY4"/>
<feature type="region of interest" description="Disordered" evidence="1">
    <location>
        <begin position="1122"/>
        <end position="1144"/>
    </location>
</feature>
<dbReference type="PROSITE" id="PS50003">
    <property type="entry name" value="PH_DOMAIN"/>
    <property type="match status" value="1"/>
</dbReference>
<dbReference type="EMBL" id="MBFT01000095">
    <property type="protein sequence ID" value="PVU97893.1"/>
    <property type="molecule type" value="Genomic_DNA"/>
</dbReference>
<dbReference type="Pfam" id="PF25381">
    <property type="entry name" value="PH_26"/>
    <property type="match status" value="1"/>
</dbReference>
<sequence>MDFEDIQDLYNVYKNKKYVSGVLGKKNDLSADGKPYSMRKWTRWYVELQGSIMMFWNLLDHQLEPHADTITSLINGTLKTGSDNHTKAVDLVKSVVIKPNFINVSEASCRVVGQLRKRNGVWELQSNGANRFYLQAANNTEMNEWVLAIRLSCFELSILHELYTVHLIKSQFKNPLVDNNQSLRLPVQLRASGSNKWVEADIEIVKQEISKNWEISFWIETPEVLGNNRKQEKMIGRFQLVRNIYSVFFEKKVNAPESYVAKIEGECIVDPSVMPETDNPNISNTQCVTVVFNTNDQMIKSLIKVSNAFKLYGRPYVFGCKITPNKKTLLIPIDQARNQMVEIMDPSAARHTLLELSLKLASAIKTEFSQKFPDENSHKQTETIEKSKLSRLNGKNTGKTEITSSREPVKKDKKKSKISFLFGLKKSSKNKSANSSSSASVVSTLSSQNHENESTYSVSNGLNQQSKSNSPTKMVNSKLSSYNKSRNNIEDVAQGVSKINLNNTNSKHLSLSQSNGDITHVDSSFTLSKESNMTENDFSASYETNQPLNYFTTLDDEDSEVDSESDADMPLAALVYQSNRQSTQLKKSDSIEQNAVNSFPTNQSQQNSTDKNGESFQNSQALGEQSPVDIHDGLVITPMIAAAAAEMSDAIYIGRNESPTQQHFDGAQMQGLNNQFFQMDQINRNSMAGFPGYQYGMPGQVVMGTDLSFTNPMFSGNNQMMAQYNGGYASGFGNYDGFDDSDGPLITVEHKGNPIERATGLVGAIASIEQVKNEQKYRDSSSIIRDRKMRRNMASAMGNYTQTNVPPVSFGNTYMDESNLAHPGFQGGRSQKSMYFSDGFNVTGNAFGPVNGLQGNPGLVQNPQINYGNRPISSYYGGAVGSPGAFAQNANIGYSHSVSNFYRNDNYNDDDDDIALSSITNADNNRSSMLRENIGTPSGFLNLSNSSPHLSNINHRNSNNGTFPRTSNGFGNSGPMHYSRSFDKFNRLSIASNGKFNSFVQNSFSQKPALSVNIYDPNYDTGSTKSSEFVSRDASPNNRSYEPSKLDPSFAIPLKESNYSPPSSYHNESKLVGMRSSHISGNSSSRLSNMWNANVLSQPLGNDPISNNSQNKSKIKNARSSILGMGPKGRRESGGLNDTKENNTKANNQKNLKLENSYDPDISYESALTFEQFIEKCTDSKPYSSVLHRDAYNAYLNFCVRNGTRVNDKVSSDTFERMMRSAEYQIKQNKLGDHAYYNLILI</sequence>
<feature type="region of interest" description="Disordered" evidence="1">
    <location>
        <begin position="1021"/>
        <end position="1048"/>
    </location>
</feature>
<accession>A0A2T9YZY4</accession>
<gene>
    <name evidence="3" type="ORF">BB559_001876</name>
</gene>
<protein>
    <recommendedName>
        <fullName evidence="2">PH domain-containing protein</fullName>
    </recommendedName>
</protein>
<feature type="region of interest" description="Disordered" evidence="1">
    <location>
        <begin position="371"/>
        <end position="411"/>
    </location>
</feature>
<dbReference type="SMART" id="SM00233">
    <property type="entry name" value="PH"/>
    <property type="match status" value="1"/>
</dbReference>
<dbReference type="InterPro" id="IPR001849">
    <property type="entry name" value="PH_domain"/>
</dbReference>
<feature type="domain" description="PH" evidence="2">
    <location>
        <begin position="16"/>
        <end position="154"/>
    </location>
</feature>
<feature type="compositionally biased region" description="Basic and acidic residues" evidence="1">
    <location>
        <begin position="372"/>
        <end position="388"/>
    </location>
</feature>
<evidence type="ECO:0000313" key="4">
    <source>
        <dbReference type="Proteomes" id="UP000245699"/>
    </source>
</evidence>
<feature type="compositionally biased region" description="Polar residues" evidence="1">
    <location>
        <begin position="393"/>
        <end position="406"/>
    </location>
</feature>
<feature type="compositionally biased region" description="Low complexity" evidence="1">
    <location>
        <begin position="430"/>
        <end position="447"/>
    </location>
</feature>
<dbReference type="Gene3D" id="2.30.29.30">
    <property type="entry name" value="Pleckstrin-homology domain (PH domain)/Phosphotyrosine-binding domain (PTB)"/>
    <property type="match status" value="1"/>
</dbReference>
<proteinExistence type="predicted"/>
<evidence type="ECO:0000259" key="2">
    <source>
        <dbReference type="PROSITE" id="PS50003"/>
    </source>
</evidence>
<feature type="region of interest" description="Disordered" evidence="1">
    <location>
        <begin position="428"/>
        <end position="482"/>
    </location>
</feature>
<feature type="compositionally biased region" description="Polar residues" evidence="1">
    <location>
        <begin position="1021"/>
        <end position="1041"/>
    </location>
</feature>
<dbReference type="SUPFAM" id="SSF50729">
    <property type="entry name" value="PH domain-like"/>
    <property type="match status" value="1"/>
</dbReference>
<dbReference type="Proteomes" id="UP000245699">
    <property type="component" value="Unassembled WGS sequence"/>
</dbReference>
<feature type="region of interest" description="Disordered" evidence="1">
    <location>
        <begin position="598"/>
        <end position="621"/>
    </location>
</feature>
<reference evidence="3 4" key="1">
    <citation type="journal article" date="2018" name="MBio">
        <title>Comparative Genomics Reveals the Core Gene Toolbox for the Fungus-Insect Symbiosis.</title>
        <authorList>
            <person name="Wang Y."/>
            <person name="Stata M."/>
            <person name="Wang W."/>
            <person name="Stajich J.E."/>
            <person name="White M.M."/>
            <person name="Moncalvo J.M."/>
        </authorList>
    </citation>
    <scope>NUCLEOTIDE SEQUENCE [LARGE SCALE GENOMIC DNA]</scope>
    <source>
        <strain evidence="3 4">AUS-77-4</strain>
    </source>
</reference>
<feature type="compositionally biased region" description="Polar residues" evidence="1">
    <location>
        <begin position="454"/>
        <end position="482"/>
    </location>
</feature>
<dbReference type="InterPro" id="IPR058155">
    <property type="entry name" value="Skg3/CAF120-like_PH"/>
</dbReference>
<dbReference type="STRING" id="61424.A0A2T9YZY4"/>
<evidence type="ECO:0000256" key="1">
    <source>
        <dbReference type="SAM" id="MobiDB-lite"/>
    </source>
</evidence>